<evidence type="ECO:0000256" key="1">
    <source>
        <dbReference type="SAM" id="Phobius"/>
    </source>
</evidence>
<evidence type="ECO:0000313" key="3">
    <source>
        <dbReference type="Proteomes" id="UP000445309"/>
    </source>
</evidence>
<name>A0A6N4XTJ7_9FLAO</name>
<keyword evidence="1" id="KW-1133">Transmembrane helix</keyword>
<evidence type="ECO:0000313" key="2">
    <source>
        <dbReference type="EMBL" id="CAA7386959.1"/>
    </source>
</evidence>
<proteinExistence type="predicted"/>
<reference evidence="2 3" key="1">
    <citation type="submission" date="2020-01" db="EMBL/GenBank/DDBJ databases">
        <authorList>
            <person name="Rodrigo-Torres L."/>
            <person name="Arahal R. D."/>
            <person name="Lucena T."/>
        </authorList>
    </citation>
    <scope>NUCLEOTIDE SEQUENCE [LARGE SCALE GENOMIC DNA]</scope>
    <source>
        <strain evidence="2 3">CECT 9393</strain>
    </source>
</reference>
<gene>
    <name evidence="2" type="ORF">CHRY9393_01260</name>
</gene>
<sequence>MLNTDAITNFTISIIILALFFYRSILSKFKNPA</sequence>
<protein>
    <submittedName>
        <fullName evidence="2">Uncharacterized protein</fullName>
    </submittedName>
</protein>
<dbReference type="EMBL" id="CACVBY010000021">
    <property type="protein sequence ID" value="CAA7386959.1"/>
    <property type="molecule type" value="Genomic_DNA"/>
</dbReference>
<keyword evidence="1" id="KW-0812">Transmembrane</keyword>
<accession>A0A6N4XTJ7</accession>
<organism evidence="2 3">
    <name type="scientific">Chryseobacterium fistulae</name>
    <dbReference type="NCBI Taxonomy" id="2675058"/>
    <lineage>
        <taxon>Bacteria</taxon>
        <taxon>Pseudomonadati</taxon>
        <taxon>Bacteroidota</taxon>
        <taxon>Flavobacteriia</taxon>
        <taxon>Flavobacteriales</taxon>
        <taxon>Weeksellaceae</taxon>
        <taxon>Chryseobacterium group</taxon>
        <taxon>Chryseobacterium</taxon>
    </lineage>
</organism>
<feature type="transmembrane region" description="Helical" evidence="1">
    <location>
        <begin position="6"/>
        <end position="26"/>
    </location>
</feature>
<keyword evidence="3" id="KW-1185">Reference proteome</keyword>
<dbReference type="Proteomes" id="UP000445309">
    <property type="component" value="Unassembled WGS sequence"/>
</dbReference>
<dbReference type="AlphaFoldDB" id="A0A6N4XTJ7"/>
<keyword evidence="1" id="KW-0472">Membrane</keyword>